<dbReference type="Proteomes" id="UP001078443">
    <property type="component" value="Unassembled WGS sequence"/>
</dbReference>
<organism evidence="6 7">
    <name type="scientific">Clostridium aestuarii</name>
    <dbReference type="NCBI Taxonomy" id="338193"/>
    <lineage>
        <taxon>Bacteria</taxon>
        <taxon>Bacillati</taxon>
        <taxon>Bacillota</taxon>
        <taxon>Clostridia</taxon>
        <taxon>Eubacteriales</taxon>
        <taxon>Clostridiaceae</taxon>
        <taxon>Clostridium</taxon>
    </lineage>
</organism>
<keyword evidence="2" id="KW-0547">Nucleotide-binding</keyword>
<dbReference type="SUPFAM" id="SSF52540">
    <property type="entry name" value="P-loop containing nucleoside triphosphate hydrolases"/>
    <property type="match status" value="1"/>
</dbReference>
<keyword evidence="3" id="KW-0067">ATP-binding</keyword>
<dbReference type="SMART" id="SM00382">
    <property type="entry name" value="AAA"/>
    <property type="match status" value="1"/>
</dbReference>
<feature type="coiled-coil region" evidence="4">
    <location>
        <begin position="518"/>
        <end position="545"/>
    </location>
</feature>
<dbReference type="Pfam" id="PF00437">
    <property type="entry name" value="T2SSE"/>
    <property type="match status" value="1"/>
</dbReference>
<evidence type="ECO:0000256" key="4">
    <source>
        <dbReference type="SAM" id="Coils"/>
    </source>
</evidence>
<dbReference type="EMBL" id="JAPQER010000003">
    <property type="protein sequence ID" value="MCY6484579.1"/>
    <property type="molecule type" value="Genomic_DNA"/>
</dbReference>
<dbReference type="InterPro" id="IPR027417">
    <property type="entry name" value="P-loop_NTPase"/>
</dbReference>
<dbReference type="PANTHER" id="PTHR30258:SF1">
    <property type="entry name" value="PROTEIN TRANSPORT PROTEIN HOFB HOMOLOG"/>
    <property type="match status" value="1"/>
</dbReference>
<evidence type="ECO:0000256" key="1">
    <source>
        <dbReference type="ARBA" id="ARBA00006611"/>
    </source>
</evidence>
<dbReference type="Pfam" id="PF05157">
    <property type="entry name" value="MshEN"/>
    <property type="match status" value="1"/>
</dbReference>
<keyword evidence="4" id="KW-0175">Coiled coil</keyword>
<dbReference type="InterPro" id="IPR037257">
    <property type="entry name" value="T2SS_E_N_sf"/>
</dbReference>
<dbReference type="SUPFAM" id="SSF160246">
    <property type="entry name" value="EspE N-terminal domain-like"/>
    <property type="match status" value="1"/>
</dbReference>
<proteinExistence type="inferred from homology"/>
<evidence type="ECO:0000313" key="7">
    <source>
        <dbReference type="Proteomes" id="UP001078443"/>
    </source>
</evidence>
<comment type="similarity">
    <text evidence="1">Belongs to the GSP E family.</text>
</comment>
<dbReference type="RefSeq" id="WP_268040884.1">
    <property type="nucleotide sequence ID" value="NZ_JAPQER010000003.1"/>
</dbReference>
<comment type="caution">
    <text evidence="6">The sequence shown here is derived from an EMBL/GenBank/DDBJ whole genome shotgun (WGS) entry which is preliminary data.</text>
</comment>
<dbReference type="InterPro" id="IPR003593">
    <property type="entry name" value="AAA+_ATPase"/>
</dbReference>
<evidence type="ECO:0000313" key="6">
    <source>
        <dbReference type="EMBL" id="MCY6484579.1"/>
    </source>
</evidence>
<evidence type="ECO:0000259" key="5">
    <source>
        <dbReference type="PROSITE" id="PS00662"/>
    </source>
</evidence>
<gene>
    <name evidence="6" type="ORF">OW763_09520</name>
</gene>
<dbReference type="CDD" id="cd01129">
    <property type="entry name" value="PulE-GspE-like"/>
    <property type="match status" value="1"/>
</dbReference>
<accession>A0ABT4D014</accession>
<dbReference type="Gene3D" id="3.40.50.300">
    <property type="entry name" value="P-loop containing nucleotide triphosphate hydrolases"/>
    <property type="match status" value="1"/>
</dbReference>
<dbReference type="InterPro" id="IPR007831">
    <property type="entry name" value="T2SS_GspE_N"/>
</dbReference>
<reference evidence="6" key="1">
    <citation type="submission" date="2022-12" db="EMBL/GenBank/DDBJ databases">
        <authorList>
            <person name="Wang J."/>
        </authorList>
    </citation>
    <scope>NUCLEOTIDE SEQUENCE</scope>
    <source>
        <strain evidence="6">HY-45-18</strain>
    </source>
</reference>
<evidence type="ECO:0000256" key="2">
    <source>
        <dbReference type="ARBA" id="ARBA00022741"/>
    </source>
</evidence>
<keyword evidence="7" id="KW-1185">Reference proteome</keyword>
<feature type="domain" description="Bacterial type II secretion system protein E" evidence="5">
    <location>
        <begin position="379"/>
        <end position="393"/>
    </location>
</feature>
<sequence>MGRLNKKRLGDLLVQAGKITKKQLQVELEKQREKGIKLGELLIKDKILSEEDIIDALKVQLDLERVHLDMINVDRETVKAIPESLAKKYLLIGFSFEGNKIKVAMSDPLNLFAVDDVHIATGKEVIPVIDTKGNIENAIDRYYSSEYVEKAAKELSISSTKIEIKEEVEELDEVKNAPVVKLIDSIIKNSVKSKASDIHIEPFADYIKIRYRIDGMLKEVLRVSKDTIGSLITRIKILSNLDISEKRIPQDGRIITKVDNEDVDLRISVLPTVYGEKVVIRVLKKNNFLVKKDKLGMDEAQVKEIEKMIKSPYGIILVTGPTGSGKTTTLYTMLEEINKPENNIITIEDPVEYRMEGINQVNVNNKAGLTFAAGLRSMLRQDPDIIMIGEIRDQETAEIAIRAAITGHLVLSTIHTNDAASAVARLRDMGIEPYLISAAMTGVIAQRLVRKICPKCIEEYYATEYEKRILGMDKFQDIKLYKGKGCTSCGNTGYMGRIGTYEIMEVTKSHKEIIQINCNSEEIRKLNLKNEIKTLEEACKKLVLQGVTTIDELAKITFIKE</sequence>
<dbReference type="Gene3D" id="3.30.300.160">
    <property type="entry name" value="Type II secretion system, protein E, N-terminal domain"/>
    <property type="match status" value="1"/>
</dbReference>
<dbReference type="InterPro" id="IPR001482">
    <property type="entry name" value="T2SS/T4SS_dom"/>
</dbReference>
<name>A0ABT4D014_9CLOT</name>
<dbReference type="Gene3D" id="3.30.450.90">
    <property type="match status" value="1"/>
</dbReference>
<dbReference type="PANTHER" id="PTHR30258">
    <property type="entry name" value="TYPE II SECRETION SYSTEM PROTEIN GSPE-RELATED"/>
    <property type="match status" value="1"/>
</dbReference>
<protein>
    <submittedName>
        <fullName evidence="6">GspE/PulE family protein</fullName>
    </submittedName>
</protein>
<evidence type="ECO:0000256" key="3">
    <source>
        <dbReference type="ARBA" id="ARBA00022840"/>
    </source>
</evidence>
<dbReference type="PROSITE" id="PS00662">
    <property type="entry name" value="T2SP_E"/>
    <property type="match status" value="1"/>
</dbReference>